<feature type="signal peptide" evidence="2">
    <location>
        <begin position="1"/>
        <end position="26"/>
    </location>
</feature>
<protein>
    <submittedName>
        <fullName evidence="3">Uncharacterized protein</fullName>
    </submittedName>
</protein>
<accession>A0A1F6VHC1</accession>
<keyword evidence="1" id="KW-1133">Transmembrane helix</keyword>
<evidence type="ECO:0000256" key="1">
    <source>
        <dbReference type="SAM" id="Phobius"/>
    </source>
</evidence>
<comment type="caution">
    <text evidence="3">The sequence shown here is derived from an EMBL/GenBank/DDBJ whole genome shotgun (WGS) entry which is preliminary data.</text>
</comment>
<dbReference type="STRING" id="1801743.A2824_02475"/>
<dbReference type="EMBL" id="MFTT01000035">
    <property type="protein sequence ID" value="OGI69002.1"/>
    <property type="molecule type" value="Genomic_DNA"/>
</dbReference>
<feature type="transmembrane region" description="Helical" evidence="1">
    <location>
        <begin position="280"/>
        <end position="301"/>
    </location>
</feature>
<keyword evidence="2" id="KW-0732">Signal</keyword>
<keyword evidence="1" id="KW-0812">Transmembrane</keyword>
<sequence>MKKNLLKILILSLFFFGAFGVSKAEAGLSCYTDTDKRNSGDVAILGLSASGNAHAALPGASTYANSIYCGGVSGIGNSCSGNFKTFAKLSSATNAHVRSASEADYPGSNNTCLSNSNSKATIAVDYKDDNCSGFDTAIASLAKFPTNAHIGDANAYPKKICASMSVPRTSSGGKIGGGGGFFSSVIETITTAVISAINNVTEVVQETGKKGIAAAGKIEKTLASKETYSSPTLLAGIPTLSDVGTSLPLKEIQTSNQLAVSAEDLLASPLSSKTKFPQNVLALISAVLALFALIFVGRKIFVQPLS</sequence>
<proteinExistence type="predicted"/>
<dbReference type="Proteomes" id="UP000178059">
    <property type="component" value="Unassembled WGS sequence"/>
</dbReference>
<organism evidence="3 4">
    <name type="scientific">Candidatus Nomurabacteria bacterium RIFCSPHIGHO2_01_FULL_42_16</name>
    <dbReference type="NCBI Taxonomy" id="1801743"/>
    <lineage>
        <taxon>Bacteria</taxon>
        <taxon>Candidatus Nomuraibacteriota</taxon>
    </lineage>
</organism>
<evidence type="ECO:0000256" key="2">
    <source>
        <dbReference type="SAM" id="SignalP"/>
    </source>
</evidence>
<gene>
    <name evidence="3" type="ORF">A2824_02475</name>
</gene>
<feature type="chain" id="PRO_5009527234" evidence="2">
    <location>
        <begin position="27"/>
        <end position="306"/>
    </location>
</feature>
<reference evidence="3 4" key="1">
    <citation type="journal article" date="2016" name="Nat. Commun.">
        <title>Thousands of microbial genomes shed light on interconnected biogeochemical processes in an aquifer system.</title>
        <authorList>
            <person name="Anantharaman K."/>
            <person name="Brown C.T."/>
            <person name="Hug L.A."/>
            <person name="Sharon I."/>
            <person name="Castelle C.J."/>
            <person name="Probst A.J."/>
            <person name="Thomas B.C."/>
            <person name="Singh A."/>
            <person name="Wilkins M.J."/>
            <person name="Karaoz U."/>
            <person name="Brodie E.L."/>
            <person name="Williams K.H."/>
            <person name="Hubbard S.S."/>
            <person name="Banfield J.F."/>
        </authorList>
    </citation>
    <scope>NUCLEOTIDE SEQUENCE [LARGE SCALE GENOMIC DNA]</scope>
</reference>
<evidence type="ECO:0000313" key="3">
    <source>
        <dbReference type="EMBL" id="OGI69002.1"/>
    </source>
</evidence>
<name>A0A1F6VHC1_9BACT</name>
<keyword evidence="1" id="KW-0472">Membrane</keyword>
<evidence type="ECO:0000313" key="4">
    <source>
        <dbReference type="Proteomes" id="UP000178059"/>
    </source>
</evidence>
<dbReference type="AlphaFoldDB" id="A0A1F6VHC1"/>